<evidence type="ECO:0000256" key="1">
    <source>
        <dbReference type="SAM" id="SignalP"/>
    </source>
</evidence>
<dbReference type="AlphaFoldDB" id="A0A4V3TV13"/>
<accession>A0A4V3TV13</accession>
<gene>
    <name evidence="2" type="ORF">ESZ54_06625</name>
</gene>
<dbReference type="Proteomes" id="UP000310506">
    <property type="component" value="Unassembled WGS sequence"/>
</dbReference>
<protein>
    <submittedName>
        <fullName evidence="2">Sugar ABC transporter substrate-binding protein</fullName>
    </submittedName>
</protein>
<dbReference type="InterPro" id="IPR050490">
    <property type="entry name" value="Bact_solute-bd_prot1"/>
</dbReference>
<dbReference type="EMBL" id="SDGV01000015">
    <property type="protein sequence ID" value="THB61189.1"/>
    <property type="molecule type" value="Genomic_DNA"/>
</dbReference>
<keyword evidence="3" id="KW-1185">Reference proteome</keyword>
<name>A0A4V3TV13_9ENTE</name>
<dbReference type="InterPro" id="IPR006059">
    <property type="entry name" value="SBP"/>
</dbReference>
<dbReference type="PANTHER" id="PTHR43649:SF12">
    <property type="entry name" value="DIACETYLCHITOBIOSE BINDING PROTEIN DASA"/>
    <property type="match status" value="1"/>
</dbReference>
<feature type="signal peptide" evidence="1">
    <location>
        <begin position="1"/>
        <end position="23"/>
    </location>
</feature>
<dbReference type="SUPFAM" id="SSF53850">
    <property type="entry name" value="Periplasmic binding protein-like II"/>
    <property type="match status" value="1"/>
</dbReference>
<reference evidence="2 3" key="1">
    <citation type="submission" date="2019-01" db="EMBL/GenBank/DDBJ databases">
        <title>Vagococcus silagei sp. nov. isolated from brewer's grain.</title>
        <authorList>
            <person name="Guu J.-R."/>
        </authorList>
    </citation>
    <scope>NUCLEOTIDE SEQUENCE [LARGE SCALE GENOMIC DNA]</scope>
    <source>
        <strain evidence="2 3">2B-2</strain>
    </source>
</reference>
<keyword evidence="1" id="KW-0732">Signal</keyword>
<dbReference type="PROSITE" id="PS51257">
    <property type="entry name" value="PROKAR_LIPOPROTEIN"/>
    <property type="match status" value="1"/>
</dbReference>
<dbReference type="OrthoDB" id="9782846at2"/>
<proteinExistence type="predicted"/>
<evidence type="ECO:0000313" key="3">
    <source>
        <dbReference type="Proteomes" id="UP000310506"/>
    </source>
</evidence>
<comment type="caution">
    <text evidence="2">The sequence shown here is derived from an EMBL/GenBank/DDBJ whole genome shotgun (WGS) entry which is preliminary data.</text>
</comment>
<dbReference type="CDD" id="cd13585">
    <property type="entry name" value="PBP2_TMBP_like"/>
    <property type="match status" value="1"/>
</dbReference>
<evidence type="ECO:0000313" key="2">
    <source>
        <dbReference type="EMBL" id="THB61189.1"/>
    </source>
</evidence>
<dbReference type="PANTHER" id="PTHR43649">
    <property type="entry name" value="ARABINOSE-BINDING PROTEIN-RELATED"/>
    <property type="match status" value="1"/>
</dbReference>
<dbReference type="RefSeq" id="WP_136136883.1">
    <property type="nucleotide sequence ID" value="NZ_SDGV01000015.1"/>
</dbReference>
<sequence length="427" mass="47858">MKKWTKVLLSTALLGAVVVIAGACGNKEKAVDTKSSKGDKENIELKVTTWNYETTPEFEALFRAFEKENPGVKVSPVDIASDDYDTKITTMMSSGDETDIITMKNLLSYSGYAMRNQLVDVTDHIKDLDTKAAKESYDMFDIDGKTYAQPYRTDFWVLYYNKKMFDDKKIEYPVNLTWEEYEKVAKDLTDTDTGQFGAYQHTWRSVVQAMSAAQNDKNLTKAKYEFLKEDYDRVLRMQDDKSIMDYGTAKSTGVTYASQFESSKAAMMPMGSWYMAGVLANKDAGKTDVDWAIAPVPQKKKGENTTFGSPTAFAINKNAKNQEMAQKFLDFASGEKGAKVLAEVGVVPSYRTDAINKLYFSKKGMPTDEASQKAFNPDTIRVEFPVDKNGSAIDKILQEEHELILVGDSTPEKGIASMEKRVAQEIK</sequence>
<dbReference type="Pfam" id="PF01547">
    <property type="entry name" value="SBP_bac_1"/>
    <property type="match status" value="1"/>
</dbReference>
<organism evidence="2 3">
    <name type="scientific">Vagococcus silagei</name>
    <dbReference type="NCBI Taxonomy" id="2508885"/>
    <lineage>
        <taxon>Bacteria</taxon>
        <taxon>Bacillati</taxon>
        <taxon>Bacillota</taxon>
        <taxon>Bacilli</taxon>
        <taxon>Lactobacillales</taxon>
        <taxon>Enterococcaceae</taxon>
        <taxon>Vagococcus</taxon>
    </lineage>
</organism>
<dbReference type="Gene3D" id="3.40.190.10">
    <property type="entry name" value="Periplasmic binding protein-like II"/>
    <property type="match status" value="1"/>
</dbReference>
<feature type="chain" id="PRO_5020586998" evidence="1">
    <location>
        <begin position="24"/>
        <end position="427"/>
    </location>
</feature>